<gene>
    <name evidence="2" type="ORF">A2388_02355</name>
</gene>
<organism evidence="2 3">
    <name type="scientific">Candidatus Veblenbacteria bacterium RIFOXYB1_FULL_43_13</name>
    <dbReference type="NCBI Taxonomy" id="1802426"/>
    <lineage>
        <taxon>Bacteria</taxon>
        <taxon>Candidatus Vebleniibacteriota</taxon>
    </lineage>
</organism>
<evidence type="ECO:0000313" key="3">
    <source>
        <dbReference type="Proteomes" id="UP000177575"/>
    </source>
</evidence>
<dbReference type="EMBL" id="MHTC01000021">
    <property type="protein sequence ID" value="OHA55240.1"/>
    <property type="molecule type" value="Genomic_DNA"/>
</dbReference>
<dbReference type="Proteomes" id="UP000177575">
    <property type="component" value="Unassembled WGS sequence"/>
</dbReference>
<keyword evidence="1" id="KW-0472">Membrane</keyword>
<keyword evidence="1" id="KW-0812">Transmembrane</keyword>
<evidence type="ECO:0000256" key="1">
    <source>
        <dbReference type="SAM" id="Phobius"/>
    </source>
</evidence>
<accession>A0A1G2Q3T2</accession>
<evidence type="ECO:0008006" key="4">
    <source>
        <dbReference type="Google" id="ProtNLM"/>
    </source>
</evidence>
<protein>
    <recommendedName>
        <fullName evidence="4">Prepilin-type N-terminal cleavage/methylation domain-containing protein</fullName>
    </recommendedName>
</protein>
<dbReference type="NCBIfam" id="TIGR02532">
    <property type="entry name" value="IV_pilin_GFxxxE"/>
    <property type="match status" value="1"/>
</dbReference>
<keyword evidence="1" id="KW-1133">Transmembrane helix</keyword>
<name>A0A1G2Q3T2_9BACT</name>
<feature type="transmembrane region" description="Helical" evidence="1">
    <location>
        <begin position="12"/>
        <end position="33"/>
    </location>
</feature>
<dbReference type="InterPro" id="IPR012902">
    <property type="entry name" value="N_methyl_site"/>
</dbReference>
<evidence type="ECO:0000313" key="2">
    <source>
        <dbReference type="EMBL" id="OHA55240.1"/>
    </source>
</evidence>
<reference evidence="2 3" key="1">
    <citation type="journal article" date="2016" name="Nat. Commun.">
        <title>Thousands of microbial genomes shed light on interconnected biogeochemical processes in an aquifer system.</title>
        <authorList>
            <person name="Anantharaman K."/>
            <person name="Brown C.T."/>
            <person name="Hug L.A."/>
            <person name="Sharon I."/>
            <person name="Castelle C.J."/>
            <person name="Probst A.J."/>
            <person name="Thomas B.C."/>
            <person name="Singh A."/>
            <person name="Wilkins M.J."/>
            <person name="Karaoz U."/>
            <person name="Brodie E.L."/>
            <person name="Williams K.H."/>
            <person name="Hubbard S.S."/>
            <person name="Banfield J.F."/>
        </authorList>
    </citation>
    <scope>NUCLEOTIDE SEQUENCE [LARGE SCALE GENOMIC DNA]</scope>
</reference>
<dbReference type="AlphaFoldDB" id="A0A1G2Q3T2"/>
<sequence>MKLTRGFSVLEVMVSILIGLLLLMATYSVFILSQRTEKPIANRAEITQNQRAILDRVTRELRQANDFVTTLPDDEILFEDGHGVISNDPIQYIKYHLSGSDLYREILYYYFAADPLTHVLHDELDQFGNPPLVQSVEDKIIGEYINSLTFSGNGTITISLEFIKNGQTLIITTDVSPRNLN</sequence>
<comment type="caution">
    <text evidence="2">The sequence shown here is derived from an EMBL/GenBank/DDBJ whole genome shotgun (WGS) entry which is preliminary data.</text>
</comment>
<proteinExistence type="predicted"/>